<sequence>MNTTGGNTAGSDLGVHIVPDKVLAYGHRVADIAQTLQSALHSVHTEVDDLLENGWKGPTATEFTSGWNETHESGQQILSALCDMAAKLGVSVDFYRTDDAGSGDRIRGIER</sequence>
<dbReference type="SUPFAM" id="SSF140453">
    <property type="entry name" value="EsxAB dimer-like"/>
    <property type="match status" value="1"/>
</dbReference>
<dbReference type="RefSeq" id="WP_215922046.1">
    <property type="nucleotide sequence ID" value="NZ_JAHKNI010000012.1"/>
</dbReference>
<proteinExistence type="predicted"/>
<accession>A0ABS6B783</accession>
<protein>
    <submittedName>
        <fullName evidence="1">WXG100 family type VII secretion target</fullName>
    </submittedName>
</protein>
<dbReference type="InterPro" id="IPR010310">
    <property type="entry name" value="T7SS_ESAT-6-like"/>
</dbReference>
<dbReference type="InterPro" id="IPR036689">
    <property type="entry name" value="ESAT-6-like_sf"/>
</dbReference>
<keyword evidence="2" id="KW-1185">Reference proteome</keyword>
<dbReference type="Proteomes" id="UP000733379">
    <property type="component" value="Unassembled WGS sequence"/>
</dbReference>
<evidence type="ECO:0000313" key="2">
    <source>
        <dbReference type="Proteomes" id="UP000733379"/>
    </source>
</evidence>
<name>A0ABS6B783_9NOCA</name>
<comment type="caution">
    <text evidence="1">The sequence shown here is derived from an EMBL/GenBank/DDBJ whole genome shotgun (WGS) entry which is preliminary data.</text>
</comment>
<dbReference type="EMBL" id="JAHKNI010000012">
    <property type="protein sequence ID" value="MBU3065993.1"/>
    <property type="molecule type" value="Genomic_DNA"/>
</dbReference>
<dbReference type="Gene3D" id="1.10.287.1060">
    <property type="entry name" value="ESAT-6-like"/>
    <property type="match status" value="1"/>
</dbReference>
<evidence type="ECO:0000313" key="1">
    <source>
        <dbReference type="EMBL" id="MBU3065993.1"/>
    </source>
</evidence>
<dbReference type="Pfam" id="PF06013">
    <property type="entry name" value="WXG100"/>
    <property type="match status" value="1"/>
</dbReference>
<reference evidence="1 2" key="1">
    <citation type="submission" date="2021-06" db="EMBL/GenBank/DDBJ databases">
        <title>Actinomycetes sequencing.</title>
        <authorList>
            <person name="Shan Q."/>
        </authorList>
    </citation>
    <scope>NUCLEOTIDE SEQUENCE [LARGE SCALE GENOMIC DNA]</scope>
    <source>
        <strain evidence="1 2">NEAU-G5</strain>
    </source>
</reference>
<gene>
    <name evidence="1" type="ORF">KO481_31285</name>
</gene>
<organism evidence="1 2">
    <name type="scientific">Nocardia albiluteola</name>
    <dbReference type="NCBI Taxonomy" id="2842303"/>
    <lineage>
        <taxon>Bacteria</taxon>
        <taxon>Bacillati</taxon>
        <taxon>Actinomycetota</taxon>
        <taxon>Actinomycetes</taxon>
        <taxon>Mycobacteriales</taxon>
        <taxon>Nocardiaceae</taxon>
        <taxon>Nocardia</taxon>
    </lineage>
</organism>